<dbReference type="PANTHER" id="PTHR31438:SF1">
    <property type="entry name" value="LYSINE N-ACYLTRANSFERASE C17G9.06C-RELATED"/>
    <property type="match status" value="1"/>
</dbReference>
<name>A0A9P6B268_9AGAM</name>
<dbReference type="InterPro" id="IPR016181">
    <property type="entry name" value="Acyl_CoA_acyltransferase"/>
</dbReference>
<dbReference type="GO" id="GO:0016410">
    <property type="term" value="F:N-acyltransferase activity"/>
    <property type="evidence" value="ECO:0007669"/>
    <property type="project" value="TreeGrafter"/>
</dbReference>
<evidence type="ECO:0000313" key="3">
    <source>
        <dbReference type="Proteomes" id="UP000886523"/>
    </source>
</evidence>
<accession>A0A9P6B268</accession>
<organism evidence="2 3">
    <name type="scientific">Hydnum rufescens UP504</name>
    <dbReference type="NCBI Taxonomy" id="1448309"/>
    <lineage>
        <taxon>Eukaryota</taxon>
        <taxon>Fungi</taxon>
        <taxon>Dikarya</taxon>
        <taxon>Basidiomycota</taxon>
        <taxon>Agaricomycotina</taxon>
        <taxon>Agaricomycetes</taxon>
        <taxon>Cantharellales</taxon>
        <taxon>Hydnaceae</taxon>
        <taxon>Hydnum</taxon>
    </lineage>
</organism>
<comment type="caution">
    <text evidence="2">The sequence shown here is derived from an EMBL/GenBank/DDBJ whole genome shotgun (WGS) entry which is preliminary data.</text>
</comment>
<dbReference type="OrthoDB" id="4250781at2759"/>
<dbReference type="EMBL" id="MU128943">
    <property type="protein sequence ID" value="KAF9516119.1"/>
    <property type="molecule type" value="Genomic_DNA"/>
</dbReference>
<dbReference type="Pfam" id="PF13523">
    <property type="entry name" value="Acetyltransf_8"/>
    <property type="match status" value="1"/>
</dbReference>
<keyword evidence="3" id="KW-1185">Reference proteome</keyword>
<sequence length="366" mass="41610">MDRVDPIPLLQHDAQDAPADIDLVLPDALRLRIRDAGAQPLTVHIDGTFLASFHIIDRTLITTIPGLLNDDRIHPEKIYQVNLAQSASIDGLWMALYAFWLRRTSFERLPISLDTSADQSLLDYVLSSGLGYSPPDAQEVTDFIIVRSSFWQGAGAPPHLHWLRYHTPSITPPFPHITSFTRGPNVITTHPLRPPKPPPGTVLYTRYIASNSERVNIGWRERGPDEKHRAYLAEKLADPHSMGLMVAWDGELGGYAEMSWVKEDHVNSFVGGLGEYDQGTHYLAGEDKFRGRHRFTAVMTSLKHACFLRDPRTDVVIGEPRFDLPIVPRLIAFLPQEFNREFEMPHKRAVFFVLRRERFFQAATLY</sequence>
<dbReference type="AlphaFoldDB" id="A0A9P6B268"/>
<proteinExistence type="inferred from homology"/>
<comment type="similarity">
    <text evidence="1">Belongs to the lysine N-acyltransferase MbtK family.</text>
</comment>
<evidence type="ECO:0000313" key="2">
    <source>
        <dbReference type="EMBL" id="KAF9516119.1"/>
    </source>
</evidence>
<evidence type="ECO:0008006" key="4">
    <source>
        <dbReference type="Google" id="ProtNLM"/>
    </source>
</evidence>
<dbReference type="Proteomes" id="UP000886523">
    <property type="component" value="Unassembled WGS sequence"/>
</dbReference>
<evidence type="ECO:0000256" key="1">
    <source>
        <dbReference type="ARBA" id="ARBA00009893"/>
    </source>
</evidence>
<dbReference type="SUPFAM" id="SSF55729">
    <property type="entry name" value="Acyl-CoA N-acyltransferases (Nat)"/>
    <property type="match status" value="1"/>
</dbReference>
<dbReference type="Gene3D" id="3.40.630.30">
    <property type="match status" value="1"/>
</dbReference>
<gene>
    <name evidence="2" type="ORF">BS47DRAFT_1484123</name>
</gene>
<protein>
    <recommendedName>
        <fullName evidence="4">Acyltransferase MbtK/IucB-like conserved domain-containing protein</fullName>
    </recommendedName>
</protein>
<dbReference type="PANTHER" id="PTHR31438">
    <property type="entry name" value="LYSINE N-ACYLTRANSFERASE C17G9.06C-RELATED"/>
    <property type="match status" value="1"/>
</dbReference>
<reference evidence="2" key="1">
    <citation type="journal article" date="2020" name="Nat. Commun.">
        <title>Large-scale genome sequencing of mycorrhizal fungi provides insights into the early evolution of symbiotic traits.</title>
        <authorList>
            <person name="Miyauchi S."/>
            <person name="Kiss E."/>
            <person name="Kuo A."/>
            <person name="Drula E."/>
            <person name="Kohler A."/>
            <person name="Sanchez-Garcia M."/>
            <person name="Morin E."/>
            <person name="Andreopoulos B."/>
            <person name="Barry K.W."/>
            <person name="Bonito G."/>
            <person name="Buee M."/>
            <person name="Carver A."/>
            <person name="Chen C."/>
            <person name="Cichocki N."/>
            <person name="Clum A."/>
            <person name="Culley D."/>
            <person name="Crous P.W."/>
            <person name="Fauchery L."/>
            <person name="Girlanda M."/>
            <person name="Hayes R.D."/>
            <person name="Keri Z."/>
            <person name="LaButti K."/>
            <person name="Lipzen A."/>
            <person name="Lombard V."/>
            <person name="Magnuson J."/>
            <person name="Maillard F."/>
            <person name="Murat C."/>
            <person name="Nolan M."/>
            <person name="Ohm R.A."/>
            <person name="Pangilinan J."/>
            <person name="Pereira M.F."/>
            <person name="Perotto S."/>
            <person name="Peter M."/>
            <person name="Pfister S."/>
            <person name="Riley R."/>
            <person name="Sitrit Y."/>
            <person name="Stielow J.B."/>
            <person name="Szollosi G."/>
            <person name="Zifcakova L."/>
            <person name="Stursova M."/>
            <person name="Spatafora J.W."/>
            <person name="Tedersoo L."/>
            <person name="Vaario L.M."/>
            <person name="Yamada A."/>
            <person name="Yan M."/>
            <person name="Wang P."/>
            <person name="Xu J."/>
            <person name="Bruns T."/>
            <person name="Baldrian P."/>
            <person name="Vilgalys R."/>
            <person name="Dunand C."/>
            <person name="Henrissat B."/>
            <person name="Grigoriev I.V."/>
            <person name="Hibbett D."/>
            <person name="Nagy L.G."/>
            <person name="Martin F.M."/>
        </authorList>
    </citation>
    <scope>NUCLEOTIDE SEQUENCE</scope>
    <source>
        <strain evidence="2">UP504</strain>
    </source>
</reference>